<accession>A0ABD4UGY9</accession>
<protein>
    <submittedName>
        <fullName evidence="1">Uncharacterized protein</fullName>
    </submittedName>
</protein>
<dbReference type="EMBL" id="JYMX02000015">
    <property type="protein sequence ID" value="MCW3713498.1"/>
    <property type="molecule type" value="Genomic_DNA"/>
</dbReference>
<evidence type="ECO:0000313" key="2">
    <source>
        <dbReference type="Proteomes" id="UP000191686"/>
    </source>
</evidence>
<evidence type="ECO:0000313" key="1">
    <source>
        <dbReference type="EMBL" id="MCW3713498.1"/>
    </source>
</evidence>
<sequence>MAWLRTRWKGMACQVGGIAICTIVAKNYMPTTVSPVRIPCGACGLVGRARERPGEVVRCRRNDSEKCAESILIIPVFISGQMDWWNRNGPNDKFVSVLSKFDGAV</sequence>
<name>A0ABD4UGY9_9BURK</name>
<organism evidence="1 2">
    <name type="scientific">Burkholderia cenocepacia</name>
    <dbReference type="NCBI Taxonomy" id="95486"/>
    <lineage>
        <taxon>Bacteria</taxon>
        <taxon>Pseudomonadati</taxon>
        <taxon>Pseudomonadota</taxon>
        <taxon>Betaproteobacteria</taxon>
        <taxon>Burkholderiales</taxon>
        <taxon>Burkholderiaceae</taxon>
        <taxon>Burkholderia</taxon>
        <taxon>Burkholderia cepacia complex</taxon>
    </lineage>
</organism>
<dbReference type="RefSeq" id="WP_143262227.1">
    <property type="nucleotide sequence ID" value="NZ_JYMX02000015.1"/>
</dbReference>
<dbReference type="AlphaFoldDB" id="A0ABD4UGY9"/>
<comment type="caution">
    <text evidence="1">The sequence shown here is derived from an EMBL/GenBank/DDBJ whole genome shotgun (WGS) entry which is preliminary data.</text>
</comment>
<proteinExistence type="predicted"/>
<dbReference type="Proteomes" id="UP000191686">
    <property type="component" value="Unassembled WGS sequence"/>
</dbReference>
<reference evidence="1 2" key="1">
    <citation type="journal article" date="2017" name="Front. Microbiol.">
        <title>Genomics reveals a unique clone of Burkholderia cenocepacia harbouring an actively excising novel genomic island.</title>
        <authorList>
            <person name="Patil P."/>
            <person name="Mali S."/>
            <person name="Midha S."/>
            <person name="Gautam V."/>
            <person name="Dash L."/>
            <person name="Kumar S."/>
            <person name="Shastri J."/>
            <person name="Singhal L."/>
            <person name="Patil P.B."/>
        </authorList>
    </citation>
    <scope>NUCLEOTIDE SEQUENCE [LARGE SCALE GENOMIC DNA]</scope>
    <source>
        <strain evidence="1 2">BC-19</strain>
    </source>
</reference>
<gene>
    <name evidence="1" type="ORF">UE95_019625</name>
</gene>
<reference evidence="1 2" key="2">
    <citation type="journal article" date="2017" name="Front. Microbiol.">
        <title>Genomics Reveals a Unique Clone of Burkholderia cenocepacia Harboring an Actively Excising Novel Genomic Island.</title>
        <authorList>
            <person name="Patil P.P."/>
            <person name="Mali S."/>
            <person name="Midha S."/>
            <person name="Gautam V."/>
            <person name="Dash L."/>
            <person name="Kumar S."/>
            <person name="Shastri J."/>
            <person name="Singhal L."/>
            <person name="Patil P.B."/>
        </authorList>
    </citation>
    <scope>NUCLEOTIDE SEQUENCE [LARGE SCALE GENOMIC DNA]</scope>
    <source>
        <strain evidence="1 2">BC-19</strain>
    </source>
</reference>